<protein>
    <recommendedName>
        <fullName evidence="5">Putative 3-methyladenine DNA glycosylase</fullName>
        <ecNumber evidence="5">3.2.2.-</ecNumber>
    </recommendedName>
</protein>
<keyword evidence="4 5" id="KW-0234">DNA repair</keyword>
<dbReference type="CDD" id="cd00540">
    <property type="entry name" value="AAG"/>
    <property type="match status" value="1"/>
</dbReference>
<keyword evidence="3 5" id="KW-0378">Hydrolase</keyword>
<reference evidence="6 7" key="1">
    <citation type="submission" date="2017-09" db="EMBL/GenBank/DDBJ databases">
        <title>Depth-based differentiation of microbial function through sediment-hosted aquifers and enrichment of novel symbionts in the deep terrestrial subsurface.</title>
        <authorList>
            <person name="Probst A.J."/>
            <person name="Ladd B."/>
            <person name="Jarett J.K."/>
            <person name="Geller-Mcgrath D.E."/>
            <person name="Sieber C.M."/>
            <person name="Emerson J.B."/>
            <person name="Anantharaman K."/>
            <person name="Thomas B.C."/>
            <person name="Malmstrom R."/>
            <person name="Stieglmeier M."/>
            <person name="Klingl A."/>
            <person name="Woyke T."/>
            <person name="Ryan C.M."/>
            <person name="Banfield J.F."/>
        </authorList>
    </citation>
    <scope>NUCLEOTIDE SEQUENCE [LARGE SCALE GENOMIC DNA]</scope>
    <source>
        <strain evidence="6">CG_4_10_14_0_8_um_filter_42_10</strain>
    </source>
</reference>
<evidence type="ECO:0000256" key="4">
    <source>
        <dbReference type="ARBA" id="ARBA00023204"/>
    </source>
</evidence>
<gene>
    <name evidence="6" type="ORF">COY66_02720</name>
</gene>
<dbReference type="GO" id="GO:0003677">
    <property type="term" value="F:DNA binding"/>
    <property type="evidence" value="ECO:0007669"/>
    <property type="project" value="InterPro"/>
</dbReference>
<name>A0A2M7RKA8_9BACT</name>
<dbReference type="GO" id="GO:0003905">
    <property type="term" value="F:alkylbase DNA N-glycosylase activity"/>
    <property type="evidence" value="ECO:0007669"/>
    <property type="project" value="InterPro"/>
</dbReference>
<dbReference type="FunFam" id="3.10.300.10:FF:000001">
    <property type="entry name" value="Putative 3-methyladenine DNA glycosylase"/>
    <property type="match status" value="1"/>
</dbReference>
<dbReference type="PANTHER" id="PTHR10429:SF0">
    <property type="entry name" value="DNA-3-METHYLADENINE GLYCOSYLASE"/>
    <property type="match status" value="1"/>
</dbReference>
<dbReference type="EMBL" id="PFMD01000027">
    <property type="protein sequence ID" value="PIY96816.1"/>
    <property type="molecule type" value="Genomic_DNA"/>
</dbReference>
<comment type="caution">
    <text evidence="6">The sequence shown here is derived from an EMBL/GenBank/DDBJ whole genome shotgun (WGS) entry which is preliminary data.</text>
</comment>
<dbReference type="Proteomes" id="UP000230779">
    <property type="component" value="Unassembled WGS sequence"/>
</dbReference>
<keyword evidence="2 5" id="KW-0227">DNA damage</keyword>
<dbReference type="Gene3D" id="3.10.300.10">
    <property type="entry name" value="Methylpurine-DNA glycosylase (MPG)"/>
    <property type="match status" value="1"/>
</dbReference>
<evidence type="ECO:0000256" key="3">
    <source>
        <dbReference type="ARBA" id="ARBA00022801"/>
    </source>
</evidence>
<dbReference type="PANTHER" id="PTHR10429">
    <property type="entry name" value="DNA-3-METHYLADENINE GLYCOSYLASE"/>
    <property type="match status" value="1"/>
</dbReference>
<evidence type="ECO:0000256" key="2">
    <source>
        <dbReference type="ARBA" id="ARBA00022763"/>
    </source>
</evidence>
<accession>A0A2M7RKA8</accession>
<dbReference type="InterPro" id="IPR003180">
    <property type="entry name" value="MPG"/>
</dbReference>
<comment type="similarity">
    <text evidence="1 5">Belongs to the DNA glycosylase MPG family.</text>
</comment>
<evidence type="ECO:0000256" key="1">
    <source>
        <dbReference type="ARBA" id="ARBA00009232"/>
    </source>
</evidence>
<dbReference type="EC" id="3.2.2.-" evidence="5"/>
<dbReference type="SUPFAM" id="SSF50486">
    <property type="entry name" value="FMT C-terminal domain-like"/>
    <property type="match status" value="1"/>
</dbReference>
<dbReference type="Pfam" id="PF02245">
    <property type="entry name" value="Pur_DNA_glyco"/>
    <property type="match status" value="1"/>
</dbReference>
<evidence type="ECO:0000313" key="7">
    <source>
        <dbReference type="Proteomes" id="UP000230779"/>
    </source>
</evidence>
<dbReference type="AlphaFoldDB" id="A0A2M7RKA8"/>
<proteinExistence type="inferred from homology"/>
<evidence type="ECO:0000313" key="6">
    <source>
        <dbReference type="EMBL" id="PIY96816.1"/>
    </source>
</evidence>
<dbReference type="InterPro" id="IPR011034">
    <property type="entry name" value="Formyl_transferase-like_C_sf"/>
</dbReference>
<dbReference type="NCBIfam" id="TIGR00567">
    <property type="entry name" value="3mg"/>
    <property type="match status" value="1"/>
</dbReference>
<sequence>MNKLNSSFYLQPTLKIAQELLGKFLIHNIGKKRIVGRIIETEAYVGLKDKASHASRGRTPRTEIMFGPAGQAYVYLIYGMYYCFNVVTGRKDYPAAVLIRAIQPITVGEDIYPRLQTPTNGPGKVCRYLKIDKKLNGIDLTGNVLWMEDRGIAVKKSQIGRAKRIGVDYSGEYKNKLWRFYTK</sequence>
<dbReference type="InterPro" id="IPR036995">
    <property type="entry name" value="MPG_sf"/>
</dbReference>
<evidence type="ECO:0000256" key="5">
    <source>
        <dbReference type="HAMAP-Rule" id="MF_00527"/>
    </source>
</evidence>
<organism evidence="6 7">
    <name type="scientific">Candidatus Kerfeldbacteria bacterium CG_4_10_14_0_8_um_filter_42_10</name>
    <dbReference type="NCBI Taxonomy" id="2014248"/>
    <lineage>
        <taxon>Bacteria</taxon>
        <taxon>Candidatus Kerfeldiibacteriota</taxon>
    </lineage>
</organism>
<dbReference type="GO" id="GO:0006284">
    <property type="term" value="P:base-excision repair"/>
    <property type="evidence" value="ECO:0007669"/>
    <property type="project" value="InterPro"/>
</dbReference>
<dbReference type="HAMAP" id="MF_00527">
    <property type="entry name" value="3MGH"/>
    <property type="match status" value="1"/>
</dbReference>